<dbReference type="AlphaFoldDB" id="A0A4C1U4H5"/>
<protein>
    <submittedName>
        <fullName evidence="1">Uncharacterized protein</fullName>
    </submittedName>
</protein>
<organism evidence="1 2">
    <name type="scientific">Eumeta variegata</name>
    <name type="common">Bagworm moth</name>
    <name type="synonym">Eumeta japonica</name>
    <dbReference type="NCBI Taxonomy" id="151549"/>
    <lineage>
        <taxon>Eukaryota</taxon>
        <taxon>Metazoa</taxon>
        <taxon>Ecdysozoa</taxon>
        <taxon>Arthropoda</taxon>
        <taxon>Hexapoda</taxon>
        <taxon>Insecta</taxon>
        <taxon>Pterygota</taxon>
        <taxon>Neoptera</taxon>
        <taxon>Endopterygota</taxon>
        <taxon>Lepidoptera</taxon>
        <taxon>Glossata</taxon>
        <taxon>Ditrysia</taxon>
        <taxon>Tineoidea</taxon>
        <taxon>Psychidae</taxon>
        <taxon>Oiketicinae</taxon>
        <taxon>Eumeta</taxon>
    </lineage>
</organism>
<evidence type="ECO:0000313" key="2">
    <source>
        <dbReference type="Proteomes" id="UP000299102"/>
    </source>
</evidence>
<dbReference type="EMBL" id="BGZK01000123">
    <property type="protein sequence ID" value="GBP20914.1"/>
    <property type="molecule type" value="Genomic_DNA"/>
</dbReference>
<sequence>MPIYQRQATGPDIKNNHLITTRWSSGHILYEHATYRERQNNGQRVFTNATPDHWCAPIPEIEQLGLPEAEVKSLILPRTPDNSSYEKCLMYRIDPQNLFKALPDYLDQRSVVVREDGMLRTVQTYTPQAAADDAAHAARIKELVLAVRSADKVACSHGWRYDTTLYRRTLVTEV</sequence>
<gene>
    <name evidence="1" type="ORF">EVAR_80734_1</name>
</gene>
<keyword evidence="2" id="KW-1185">Reference proteome</keyword>
<comment type="caution">
    <text evidence="1">The sequence shown here is derived from an EMBL/GenBank/DDBJ whole genome shotgun (WGS) entry which is preliminary data.</text>
</comment>
<proteinExistence type="predicted"/>
<accession>A0A4C1U4H5</accession>
<name>A0A4C1U4H5_EUMVA</name>
<reference evidence="1 2" key="1">
    <citation type="journal article" date="2019" name="Commun. Biol.">
        <title>The bagworm genome reveals a unique fibroin gene that provides high tensile strength.</title>
        <authorList>
            <person name="Kono N."/>
            <person name="Nakamura H."/>
            <person name="Ohtoshi R."/>
            <person name="Tomita M."/>
            <person name="Numata K."/>
            <person name="Arakawa K."/>
        </authorList>
    </citation>
    <scope>NUCLEOTIDE SEQUENCE [LARGE SCALE GENOMIC DNA]</scope>
</reference>
<dbReference type="OrthoDB" id="3936150at2759"/>
<dbReference type="Proteomes" id="UP000299102">
    <property type="component" value="Unassembled WGS sequence"/>
</dbReference>
<evidence type="ECO:0000313" key="1">
    <source>
        <dbReference type="EMBL" id="GBP20914.1"/>
    </source>
</evidence>